<keyword evidence="3" id="KW-0732">Signal</keyword>
<dbReference type="InterPro" id="IPR042178">
    <property type="entry name" value="Serpin_sf_1"/>
</dbReference>
<dbReference type="PANTHER" id="PTHR11461:SF165">
    <property type="entry name" value="ALPHA-1-ANTITRYPSIN"/>
    <property type="match status" value="1"/>
</dbReference>
<dbReference type="PANTHER" id="PTHR11461">
    <property type="entry name" value="SERINE PROTEASE INHIBITOR, SERPIN"/>
    <property type="match status" value="1"/>
</dbReference>
<feature type="domain" description="Serpin" evidence="7">
    <location>
        <begin position="12"/>
        <end position="315"/>
    </location>
</feature>
<evidence type="ECO:0000256" key="2">
    <source>
        <dbReference type="ARBA" id="ARBA00022690"/>
    </source>
</evidence>
<dbReference type="AlphaFoldDB" id="A0AAV7MN98"/>
<evidence type="ECO:0000256" key="5">
    <source>
        <dbReference type="ARBA" id="ARBA00023180"/>
    </source>
</evidence>
<dbReference type="FunFam" id="2.30.39.10:FF:000003">
    <property type="entry name" value="alpha-1-antitrypsin isoform X1"/>
    <property type="match status" value="1"/>
</dbReference>
<dbReference type="InterPro" id="IPR023796">
    <property type="entry name" value="Serpin_dom"/>
</dbReference>
<dbReference type="InterPro" id="IPR023795">
    <property type="entry name" value="Serpin_CS"/>
</dbReference>
<evidence type="ECO:0000259" key="7">
    <source>
        <dbReference type="SMART" id="SM00093"/>
    </source>
</evidence>
<dbReference type="GO" id="GO:0005615">
    <property type="term" value="C:extracellular space"/>
    <property type="evidence" value="ECO:0007669"/>
    <property type="project" value="InterPro"/>
</dbReference>
<protein>
    <recommendedName>
        <fullName evidence="7">Serpin domain-containing protein</fullName>
    </recommendedName>
</protein>
<dbReference type="InterPro" id="IPR042185">
    <property type="entry name" value="Serpin_sf_2"/>
</dbReference>
<comment type="caution">
    <text evidence="8">The sequence shown here is derived from an EMBL/GenBank/DDBJ whole genome shotgun (WGS) entry which is preliminary data.</text>
</comment>
<dbReference type="Pfam" id="PF00079">
    <property type="entry name" value="Serpin"/>
    <property type="match status" value="1"/>
</dbReference>
<dbReference type="Proteomes" id="UP001066276">
    <property type="component" value="Chromosome 9"/>
</dbReference>
<evidence type="ECO:0000313" key="9">
    <source>
        <dbReference type="Proteomes" id="UP001066276"/>
    </source>
</evidence>
<dbReference type="InterPro" id="IPR036186">
    <property type="entry name" value="Serpin_sf"/>
</dbReference>
<keyword evidence="9" id="KW-1185">Reference proteome</keyword>
<evidence type="ECO:0000256" key="6">
    <source>
        <dbReference type="RuleBase" id="RU000411"/>
    </source>
</evidence>
<keyword evidence="2" id="KW-0646">Protease inhibitor</keyword>
<keyword evidence="4" id="KW-0722">Serine protease inhibitor</keyword>
<dbReference type="FunFam" id="2.10.310.10:FF:000001">
    <property type="entry name" value="Serpin family A member 1"/>
    <property type="match status" value="1"/>
</dbReference>
<dbReference type="Gene3D" id="3.30.497.10">
    <property type="entry name" value="Antithrombin, subunit I, domain 2"/>
    <property type="match status" value="1"/>
</dbReference>
<keyword evidence="5" id="KW-0325">Glycoprotein</keyword>
<accession>A0AAV7MN98</accession>
<dbReference type="Gene3D" id="2.10.310.10">
    <property type="entry name" value="Serpins superfamily"/>
    <property type="match status" value="1"/>
</dbReference>
<organism evidence="8 9">
    <name type="scientific">Pleurodeles waltl</name>
    <name type="common">Iberian ribbed newt</name>
    <dbReference type="NCBI Taxonomy" id="8319"/>
    <lineage>
        <taxon>Eukaryota</taxon>
        <taxon>Metazoa</taxon>
        <taxon>Chordata</taxon>
        <taxon>Craniata</taxon>
        <taxon>Vertebrata</taxon>
        <taxon>Euteleostomi</taxon>
        <taxon>Amphibia</taxon>
        <taxon>Batrachia</taxon>
        <taxon>Caudata</taxon>
        <taxon>Salamandroidea</taxon>
        <taxon>Salamandridae</taxon>
        <taxon>Pleurodelinae</taxon>
        <taxon>Pleurodeles</taxon>
    </lineage>
</organism>
<sequence>MSLGLVKSSGPFETYHILSKGHEMLNEADSELQLSMGNALFIKEELKLVPKFLDDVKSQYHSEAFSTNFKNEEEAKKQINDYVAKHTNGKIVDFLKSIDQQTAMVLVNYIFFRGKWVMPFDEENTQEADFHVDEKTVVKVPMMFRSGMYSTDYDEDLSCTVVKMPYKGEASALLIIPNEGKMKQVQDALSRPTVMKWVKSLAHGRGPVDLFVPKFSITTTLELKDILENLGMTDMFSDLADFSGITGEPNLKVSKAFHKAMLSIDEKGTEAAGTTIFEMMPMSLPPTIKVNRPFLILIYHKKTRSTLFMGKIVNPTAN</sequence>
<name>A0AAV7MN98_PLEWA</name>
<dbReference type="Gene3D" id="2.30.39.10">
    <property type="entry name" value="Alpha-1-antitrypsin, domain 1"/>
    <property type="match status" value="1"/>
</dbReference>
<evidence type="ECO:0000313" key="8">
    <source>
        <dbReference type="EMBL" id="KAJ1105195.1"/>
    </source>
</evidence>
<dbReference type="PROSITE" id="PS00284">
    <property type="entry name" value="SERPIN"/>
    <property type="match status" value="1"/>
</dbReference>
<dbReference type="SMART" id="SM00093">
    <property type="entry name" value="SERPIN"/>
    <property type="match status" value="1"/>
</dbReference>
<reference evidence="8" key="1">
    <citation type="journal article" date="2022" name="bioRxiv">
        <title>Sequencing and chromosome-scale assembly of the giantPleurodeles waltlgenome.</title>
        <authorList>
            <person name="Brown T."/>
            <person name="Elewa A."/>
            <person name="Iarovenko S."/>
            <person name="Subramanian E."/>
            <person name="Araus A.J."/>
            <person name="Petzold A."/>
            <person name="Susuki M."/>
            <person name="Suzuki K.-i.T."/>
            <person name="Hayashi T."/>
            <person name="Toyoda A."/>
            <person name="Oliveira C."/>
            <person name="Osipova E."/>
            <person name="Leigh N.D."/>
            <person name="Simon A."/>
            <person name="Yun M.H."/>
        </authorList>
    </citation>
    <scope>NUCLEOTIDE SEQUENCE</scope>
    <source>
        <strain evidence="8">20211129_DDA</strain>
        <tissue evidence="8">Liver</tissue>
    </source>
</reference>
<evidence type="ECO:0000256" key="1">
    <source>
        <dbReference type="ARBA" id="ARBA00009500"/>
    </source>
</evidence>
<dbReference type="GO" id="GO:0004867">
    <property type="term" value="F:serine-type endopeptidase inhibitor activity"/>
    <property type="evidence" value="ECO:0007669"/>
    <property type="project" value="UniProtKB-KW"/>
</dbReference>
<proteinExistence type="inferred from homology"/>
<gene>
    <name evidence="8" type="ORF">NDU88_002603</name>
</gene>
<evidence type="ECO:0000256" key="4">
    <source>
        <dbReference type="ARBA" id="ARBA00022900"/>
    </source>
</evidence>
<dbReference type="InterPro" id="IPR000215">
    <property type="entry name" value="Serpin_fam"/>
</dbReference>
<dbReference type="EMBL" id="JANPWB010000013">
    <property type="protein sequence ID" value="KAJ1105195.1"/>
    <property type="molecule type" value="Genomic_DNA"/>
</dbReference>
<evidence type="ECO:0000256" key="3">
    <source>
        <dbReference type="ARBA" id="ARBA00022729"/>
    </source>
</evidence>
<comment type="similarity">
    <text evidence="1 6">Belongs to the serpin family.</text>
</comment>
<dbReference type="SUPFAM" id="SSF56574">
    <property type="entry name" value="Serpins"/>
    <property type="match status" value="1"/>
</dbReference>